<dbReference type="RefSeq" id="WP_154525765.1">
    <property type="nucleotide sequence ID" value="NZ_JAQYJL010000022.1"/>
</dbReference>
<gene>
    <name evidence="7" type="ORF">FYJ35_09060</name>
</gene>
<evidence type="ECO:0000256" key="2">
    <source>
        <dbReference type="ARBA" id="ARBA00022475"/>
    </source>
</evidence>
<dbReference type="GO" id="GO:0005886">
    <property type="term" value="C:plasma membrane"/>
    <property type="evidence" value="ECO:0007669"/>
    <property type="project" value="UniProtKB-SubCell"/>
</dbReference>
<evidence type="ECO:0000256" key="3">
    <source>
        <dbReference type="ARBA" id="ARBA00022692"/>
    </source>
</evidence>
<evidence type="ECO:0000256" key="1">
    <source>
        <dbReference type="ARBA" id="ARBA00004651"/>
    </source>
</evidence>
<reference evidence="7 8" key="1">
    <citation type="submission" date="2019-08" db="EMBL/GenBank/DDBJ databases">
        <title>In-depth cultivation of the pig gut microbiome towards novel bacterial diversity and tailored functional studies.</title>
        <authorList>
            <person name="Wylensek D."/>
            <person name="Hitch T.C.A."/>
            <person name="Clavel T."/>
        </authorList>
    </citation>
    <scope>NUCLEOTIDE SEQUENCE [LARGE SCALE GENOMIC DNA]</scope>
    <source>
        <strain evidence="7 8">Oil+RF-744-WCA-WT-11</strain>
    </source>
</reference>
<comment type="caution">
    <text evidence="7">The sequence shown here is derived from an EMBL/GenBank/DDBJ whole genome shotgun (WGS) entry which is preliminary data.</text>
</comment>
<protein>
    <submittedName>
        <fullName evidence="7">ABC transporter permease</fullName>
    </submittedName>
</protein>
<dbReference type="AlphaFoldDB" id="A0A6L5X4P0"/>
<keyword evidence="4 6" id="KW-1133">Transmembrane helix</keyword>
<feature type="transmembrane region" description="Helical" evidence="6">
    <location>
        <begin position="54"/>
        <end position="77"/>
    </location>
</feature>
<evidence type="ECO:0000313" key="7">
    <source>
        <dbReference type="EMBL" id="MSS15180.1"/>
    </source>
</evidence>
<dbReference type="PANTHER" id="PTHR32196:SF69">
    <property type="entry name" value="BRANCHED-CHAIN AMINO ACID TRANSPORT SYSTEM, PERMEASE PROTEIN"/>
    <property type="match status" value="1"/>
</dbReference>
<accession>A0A6L5X4P0</accession>
<sequence>MSLLALSPLRLFAAMPGNIAQGIIWGIMAVGVYMTFRLLNFADLTVDGSFTTGGATAVMLITGGVPAWAALLLAFLVGMVTGLATGLLHTKLGIPEILAGILTQIALYSINLRIMGGKANQVVSVDKYHLVVTMRKIPLAILSGGIICFAIICIMYWFFGTEIGSGIRATGCNPNMAKAQGINVGSMKVLTLALSNGLVALAGGLLAQYQGFADINMGRGSIVVGLAAVIIGETLGEAIFGRRLNFMGHLLFVAIGGVIYYIVIGFVLWLKMPANDLKLFTAIVVAIFLAVPYLQAKSRNSFAKAAKKGAE</sequence>
<dbReference type="Pfam" id="PF02653">
    <property type="entry name" value="BPD_transp_2"/>
    <property type="match status" value="1"/>
</dbReference>
<dbReference type="EMBL" id="VULZ01000009">
    <property type="protein sequence ID" value="MSS15180.1"/>
    <property type="molecule type" value="Genomic_DNA"/>
</dbReference>
<organism evidence="7 8">
    <name type="scientific">Porcincola intestinalis</name>
    <dbReference type="NCBI Taxonomy" id="2606632"/>
    <lineage>
        <taxon>Bacteria</taxon>
        <taxon>Bacillati</taxon>
        <taxon>Bacillota</taxon>
        <taxon>Clostridia</taxon>
        <taxon>Lachnospirales</taxon>
        <taxon>Lachnospiraceae</taxon>
        <taxon>Porcincola</taxon>
    </lineage>
</organism>
<dbReference type="Proteomes" id="UP000481852">
    <property type="component" value="Unassembled WGS sequence"/>
</dbReference>
<feature type="transmembrane region" description="Helical" evidence="6">
    <location>
        <begin position="137"/>
        <end position="159"/>
    </location>
</feature>
<name>A0A6L5X4P0_9FIRM</name>
<keyword evidence="3 6" id="KW-0812">Transmembrane</keyword>
<keyword evidence="8" id="KW-1185">Reference proteome</keyword>
<dbReference type="CDD" id="cd06574">
    <property type="entry name" value="TM_PBP1_branched-chain-AA_like"/>
    <property type="match status" value="1"/>
</dbReference>
<keyword evidence="5 6" id="KW-0472">Membrane</keyword>
<feature type="transmembrane region" description="Helical" evidence="6">
    <location>
        <begin position="97"/>
        <end position="116"/>
    </location>
</feature>
<dbReference type="GO" id="GO:0022857">
    <property type="term" value="F:transmembrane transporter activity"/>
    <property type="evidence" value="ECO:0007669"/>
    <property type="project" value="InterPro"/>
</dbReference>
<feature type="transmembrane region" description="Helical" evidence="6">
    <location>
        <begin position="23"/>
        <end position="42"/>
    </location>
</feature>
<feature type="transmembrane region" description="Helical" evidence="6">
    <location>
        <begin position="277"/>
        <end position="294"/>
    </location>
</feature>
<evidence type="ECO:0000313" key="8">
    <source>
        <dbReference type="Proteomes" id="UP000481852"/>
    </source>
</evidence>
<feature type="transmembrane region" description="Helical" evidence="6">
    <location>
        <begin position="221"/>
        <end position="240"/>
    </location>
</feature>
<evidence type="ECO:0000256" key="4">
    <source>
        <dbReference type="ARBA" id="ARBA00022989"/>
    </source>
</evidence>
<comment type="subcellular location">
    <subcellularLocation>
        <location evidence="1">Cell membrane</location>
        <topology evidence="1">Multi-pass membrane protein</topology>
    </subcellularLocation>
</comment>
<dbReference type="PANTHER" id="PTHR32196">
    <property type="entry name" value="ABC TRANSPORTER PERMEASE PROTEIN YPHD-RELATED-RELATED"/>
    <property type="match status" value="1"/>
</dbReference>
<feature type="transmembrane region" description="Helical" evidence="6">
    <location>
        <begin position="189"/>
        <end position="209"/>
    </location>
</feature>
<keyword evidence="2" id="KW-1003">Cell membrane</keyword>
<evidence type="ECO:0000256" key="6">
    <source>
        <dbReference type="SAM" id="Phobius"/>
    </source>
</evidence>
<evidence type="ECO:0000256" key="5">
    <source>
        <dbReference type="ARBA" id="ARBA00023136"/>
    </source>
</evidence>
<proteinExistence type="predicted"/>
<feature type="transmembrane region" description="Helical" evidence="6">
    <location>
        <begin position="246"/>
        <end position="270"/>
    </location>
</feature>
<dbReference type="InterPro" id="IPR001851">
    <property type="entry name" value="ABC_transp_permease"/>
</dbReference>